<dbReference type="Pfam" id="PF00005">
    <property type="entry name" value="ABC_tran"/>
    <property type="match status" value="1"/>
</dbReference>
<keyword evidence="1" id="KW-0547">Nucleotide-binding</keyword>
<dbReference type="STRING" id="369723.Strop_0751"/>
<feature type="domain" description="ABC transporter" evidence="4">
    <location>
        <begin position="20"/>
        <end position="57"/>
    </location>
</feature>
<evidence type="ECO:0000256" key="1">
    <source>
        <dbReference type="ARBA" id="ARBA00022741"/>
    </source>
</evidence>
<evidence type="ECO:0000256" key="3">
    <source>
        <dbReference type="SAM" id="MobiDB-lite"/>
    </source>
</evidence>
<evidence type="ECO:0000313" key="5">
    <source>
        <dbReference type="EMBL" id="ABP53228.1"/>
    </source>
</evidence>
<dbReference type="Gene3D" id="3.40.50.300">
    <property type="entry name" value="P-loop containing nucleotide triphosphate hydrolases"/>
    <property type="match status" value="1"/>
</dbReference>
<dbReference type="InterPro" id="IPR003439">
    <property type="entry name" value="ABC_transporter-like_ATP-bd"/>
</dbReference>
<protein>
    <submittedName>
        <fullName evidence="5">ATPase components of ABC transporters with duplicated ATPase domains-like protein</fullName>
    </submittedName>
</protein>
<gene>
    <name evidence="5" type="ordered locus">Strop_0751</name>
</gene>
<dbReference type="Proteomes" id="UP000000235">
    <property type="component" value="Chromosome"/>
</dbReference>
<dbReference type="GO" id="GO:0016887">
    <property type="term" value="F:ATP hydrolysis activity"/>
    <property type="evidence" value="ECO:0007669"/>
    <property type="project" value="InterPro"/>
</dbReference>
<dbReference type="PANTHER" id="PTHR43158">
    <property type="entry name" value="SKFA PEPTIDE EXPORT ATP-BINDING PROTEIN SKFE"/>
    <property type="match status" value="1"/>
</dbReference>
<feature type="compositionally biased region" description="Polar residues" evidence="3">
    <location>
        <begin position="91"/>
        <end position="101"/>
    </location>
</feature>
<evidence type="ECO:0000259" key="4">
    <source>
        <dbReference type="Pfam" id="PF00005"/>
    </source>
</evidence>
<organism evidence="5 6">
    <name type="scientific">Salinispora tropica (strain ATCC BAA-916 / DSM 44818 / JCM 13857 / NBRC 105044 / CNB-440)</name>
    <dbReference type="NCBI Taxonomy" id="369723"/>
    <lineage>
        <taxon>Bacteria</taxon>
        <taxon>Bacillati</taxon>
        <taxon>Actinomycetota</taxon>
        <taxon>Actinomycetes</taxon>
        <taxon>Micromonosporales</taxon>
        <taxon>Micromonosporaceae</taxon>
        <taxon>Salinispora</taxon>
    </lineage>
</organism>
<sequence length="101" mass="10517">MSTQLTLHAVSKAYAHGRVLNAVSATVRDGERAAVVGENGAGISTLLRLLAGQELPDVPVRLIPVGSASSPMVDGPSPSRIRMPRRAGSASEANTRSRTGW</sequence>
<evidence type="ECO:0000256" key="2">
    <source>
        <dbReference type="ARBA" id="ARBA00022840"/>
    </source>
</evidence>
<name>A4X2X8_SALTO</name>
<dbReference type="KEGG" id="stp:Strop_0751"/>
<dbReference type="EMBL" id="CP000667">
    <property type="protein sequence ID" value="ABP53228.1"/>
    <property type="molecule type" value="Genomic_DNA"/>
</dbReference>
<accession>A4X2X8</accession>
<dbReference type="PANTHER" id="PTHR43158:SF2">
    <property type="entry name" value="SKFA PEPTIDE EXPORT ATP-BINDING PROTEIN SKFE"/>
    <property type="match status" value="1"/>
</dbReference>
<evidence type="ECO:0000313" key="6">
    <source>
        <dbReference type="Proteomes" id="UP000000235"/>
    </source>
</evidence>
<feature type="region of interest" description="Disordered" evidence="3">
    <location>
        <begin position="65"/>
        <end position="101"/>
    </location>
</feature>
<dbReference type="HOGENOM" id="CLU_2289690_0_0_11"/>
<dbReference type="GO" id="GO:0005524">
    <property type="term" value="F:ATP binding"/>
    <property type="evidence" value="ECO:0007669"/>
    <property type="project" value="UniProtKB-KW"/>
</dbReference>
<reference evidence="6" key="1">
    <citation type="journal article" date="2007" name="Proc. Natl. Acad. Sci. U.S.A.">
        <title>Genome sequencing reveals complex secondary metabolome in the marine actinomycete Salinispora tropica.</title>
        <authorList>
            <person name="Udwary D.W."/>
            <person name="Zeigler L."/>
            <person name="Asolkar R.N."/>
            <person name="Singan V."/>
            <person name="Lapidus A."/>
            <person name="Fenical W."/>
            <person name="Jensen P.R."/>
            <person name="Moore B.S."/>
        </authorList>
    </citation>
    <scope>NUCLEOTIDE SEQUENCE [LARGE SCALE GENOMIC DNA]</scope>
    <source>
        <strain evidence="6">ATCC BAA-916 / DSM 44818 / CNB-440</strain>
    </source>
</reference>
<dbReference type="AlphaFoldDB" id="A4X2X8"/>
<proteinExistence type="predicted"/>
<dbReference type="InterPro" id="IPR027417">
    <property type="entry name" value="P-loop_NTPase"/>
</dbReference>
<keyword evidence="6" id="KW-1185">Reference proteome</keyword>
<keyword evidence="2" id="KW-0067">ATP-binding</keyword>
<dbReference type="PATRIC" id="fig|369723.5.peg.762"/>
<dbReference type="eggNOG" id="COG0488">
    <property type="taxonomic scope" value="Bacteria"/>
</dbReference>
<dbReference type="SUPFAM" id="SSF52540">
    <property type="entry name" value="P-loop containing nucleoside triphosphate hydrolases"/>
    <property type="match status" value="1"/>
</dbReference>